<organism evidence="2 3">
    <name type="scientific">Rhodococcus baikonurensis</name>
    <dbReference type="NCBI Taxonomy" id="172041"/>
    <lineage>
        <taxon>Bacteria</taxon>
        <taxon>Bacillati</taxon>
        <taxon>Actinomycetota</taxon>
        <taxon>Actinomycetes</taxon>
        <taxon>Mycobacteriales</taxon>
        <taxon>Nocardiaceae</taxon>
        <taxon>Rhodococcus</taxon>
        <taxon>Rhodococcus erythropolis group</taxon>
    </lineage>
</organism>
<gene>
    <name evidence="2" type="ORF">ACFFQ6_29640</name>
</gene>
<evidence type="ECO:0000256" key="1">
    <source>
        <dbReference type="SAM" id="MobiDB-lite"/>
    </source>
</evidence>
<comment type="caution">
    <text evidence="2">The sequence shown here is derived from an EMBL/GenBank/DDBJ whole genome shotgun (WGS) entry which is preliminary data.</text>
</comment>
<proteinExistence type="predicted"/>
<name>A0ABV5XN07_9NOCA</name>
<keyword evidence="3" id="KW-1185">Reference proteome</keyword>
<sequence>MTDIGGHAKPRAVEIRTEPFATKLARHGRDELRRRGHDVPEPAKECTMDGDCDAPEHIDGCFGGSEPSESVEVAVYVRLPDPENPSPALIEAAYIAQDDLSKPPDQWAIRAAAEVIQSYIDAQNHTTVHVLGHQIRR</sequence>
<feature type="compositionally biased region" description="Basic and acidic residues" evidence="1">
    <location>
        <begin position="27"/>
        <end position="47"/>
    </location>
</feature>
<evidence type="ECO:0000313" key="3">
    <source>
        <dbReference type="Proteomes" id="UP001589587"/>
    </source>
</evidence>
<dbReference type="EMBL" id="JBHMAS010000080">
    <property type="protein sequence ID" value="MFB9783867.1"/>
    <property type="molecule type" value="Genomic_DNA"/>
</dbReference>
<accession>A0ABV5XN07</accession>
<feature type="region of interest" description="Disordered" evidence="1">
    <location>
        <begin position="27"/>
        <end position="51"/>
    </location>
</feature>
<reference evidence="2 3" key="1">
    <citation type="submission" date="2024-09" db="EMBL/GenBank/DDBJ databases">
        <authorList>
            <person name="Sun Q."/>
            <person name="Mori K."/>
        </authorList>
    </citation>
    <scope>NUCLEOTIDE SEQUENCE [LARGE SCALE GENOMIC DNA]</scope>
    <source>
        <strain evidence="2 3">JCM 11411</strain>
    </source>
</reference>
<protein>
    <submittedName>
        <fullName evidence="2">Uncharacterized protein</fullName>
    </submittedName>
</protein>
<evidence type="ECO:0000313" key="2">
    <source>
        <dbReference type="EMBL" id="MFB9783867.1"/>
    </source>
</evidence>
<dbReference type="RefSeq" id="WP_378376407.1">
    <property type="nucleotide sequence ID" value="NZ_JBHMAS010000080.1"/>
</dbReference>
<dbReference type="Proteomes" id="UP001589587">
    <property type="component" value="Unassembled WGS sequence"/>
</dbReference>